<feature type="region of interest" description="Disordered" evidence="1">
    <location>
        <begin position="1"/>
        <end position="105"/>
    </location>
</feature>
<sequence length="298" mass="31323">MPDLDNVTPAGGNAAPTSQQTTDDPVIENADTQGSNPETRDGPPPSNADRAAAKAEKEAAEKAAKEQADADAEAAAENADGDEGEGEEDEDEGKELDTAVWGDAGDDVANSVLQTLQNSGVTTDEAKALLWDAVEAGDPTKVDRDALVEKVGKAKATLIMAGIENVTSRNNERVAEVSKIAHDAAGGQDNWSKATKWAVAKLPAGELDELRNMLDKGGRQAKFAAAEIVERYNADPKNTALTAGKAQVKPDGKVTSAVKGITRREYGEQLDKLHRRGASQAEFNALRAQRAAGKKQGI</sequence>
<dbReference type="Proteomes" id="UP001216172">
    <property type="component" value="Segment"/>
</dbReference>
<evidence type="ECO:0000256" key="1">
    <source>
        <dbReference type="SAM" id="MobiDB-lite"/>
    </source>
</evidence>
<feature type="compositionally biased region" description="Acidic residues" evidence="1">
    <location>
        <begin position="69"/>
        <end position="94"/>
    </location>
</feature>
<keyword evidence="3" id="KW-1185">Reference proteome</keyword>
<dbReference type="EMBL" id="OQ376858">
    <property type="protein sequence ID" value="WFG40933.1"/>
    <property type="molecule type" value="Genomic_DNA"/>
</dbReference>
<evidence type="ECO:0000313" key="3">
    <source>
        <dbReference type="Proteomes" id="UP001216172"/>
    </source>
</evidence>
<accession>A0AAF0JQ79</accession>
<evidence type="ECO:0000313" key="2">
    <source>
        <dbReference type="EMBL" id="WFG40933.1"/>
    </source>
</evidence>
<proteinExistence type="predicted"/>
<reference evidence="2" key="1">
    <citation type="submission" date="2023-02" db="EMBL/GenBank/DDBJ databases">
        <authorList>
            <person name="Rihtman B."/>
        </authorList>
    </citation>
    <scope>NUCLEOTIDE SEQUENCE</scope>
</reference>
<protein>
    <submittedName>
        <fullName evidence="2">Head scaffolding protein</fullName>
    </submittedName>
</protein>
<organism evidence="2 3">
    <name type="scientific">Paracoccus phage ParMal1</name>
    <dbReference type="NCBI Taxonomy" id="3032416"/>
    <lineage>
        <taxon>Viruses</taxon>
        <taxon>Duplodnaviria</taxon>
        <taxon>Heunggongvirae</taxon>
        <taxon>Uroviricota</taxon>
        <taxon>Caudoviricetes</taxon>
        <taxon>Autographivirales</taxon>
        <taxon>Autographivirales incertae sedis</taxon>
        <taxon>Mallvirus</taxon>
        <taxon>Mallvirus ParMal1</taxon>
    </lineage>
</organism>
<name>A0AAF0JQ79_9CAUD</name>
<gene>
    <name evidence="2" type="ORF">ParaMal1_00049</name>
</gene>
<feature type="compositionally biased region" description="Basic and acidic residues" evidence="1">
    <location>
        <begin position="51"/>
        <end position="68"/>
    </location>
</feature>